<organism evidence="1 2">
    <name type="scientific">Pseudomonas morbosilactucae</name>
    <dbReference type="NCBI Taxonomy" id="2938197"/>
    <lineage>
        <taxon>Bacteria</taxon>
        <taxon>Pseudomonadati</taxon>
        <taxon>Pseudomonadota</taxon>
        <taxon>Gammaproteobacteria</taxon>
        <taxon>Pseudomonadales</taxon>
        <taxon>Pseudomonadaceae</taxon>
        <taxon>Pseudomonas</taxon>
    </lineage>
</organism>
<name>A0A9X2C906_9PSED</name>
<dbReference type="GO" id="GO:0044659">
    <property type="term" value="P:viral release from host cell by cytolysis"/>
    <property type="evidence" value="ECO:0007669"/>
    <property type="project" value="InterPro"/>
</dbReference>
<reference evidence="1 2" key="1">
    <citation type="journal article" date="2022" name="Int. J. Syst. Evol. Microbiol.">
        <title>Pseudomonas aegrilactucae sp. nov. and Pseudomonas morbosilactucae sp. nov., pathogens causing bacterial rot of lettuce in Japan.</title>
        <authorList>
            <person name="Sawada H."/>
            <person name="Fujikawa T."/>
            <person name="Satou M."/>
        </authorList>
    </citation>
    <scope>NUCLEOTIDE SEQUENCE [LARGE SCALE GENOMIC DNA]</scope>
    <source>
        <strain evidence="1 2">MAFF 302030</strain>
    </source>
</reference>
<evidence type="ECO:0000313" key="2">
    <source>
        <dbReference type="Proteomes" id="UP001155059"/>
    </source>
</evidence>
<comment type="caution">
    <text evidence="1">The sequence shown here is derived from an EMBL/GenBank/DDBJ whole genome shotgun (WGS) entry which is preliminary data.</text>
</comment>
<sequence>MSALGMRGLIAALVLGLALGAWAAWAWQASHYGKQLAEQAEAYGRDREQAAVAVIDWQESQQAERRALEDRLKANDQTHYKELRDAQTYQARLRDQLATADVRLSVLLAAAPSGGGGLSTAASAGSVVHGGARAELDPAAAQRIVAIAGDGDQGLIALAACQDYVKEVTRTVMLDRY</sequence>
<dbReference type="InterPro" id="IPR004929">
    <property type="entry name" value="I-spanin"/>
</dbReference>
<dbReference type="RefSeq" id="WP_268267138.1">
    <property type="nucleotide sequence ID" value="NZ_JALQCW010000104.1"/>
</dbReference>
<reference evidence="1 2" key="2">
    <citation type="journal article" date="2023" name="Plant Pathol.">
        <title>Dismantling and reorganizing Pseudomonas marginalis sensu#lato.</title>
        <authorList>
            <person name="Sawada H."/>
            <person name="Fujikawa T."/>
            <person name="Satou M."/>
        </authorList>
    </citation>
    <scope>NUCLEOTIDE SEQUENCE [LARGE SCALE GENOMIC DNA]</scope>
    <source>
        <strain evidence="1 2">MAFF 302030</strain>
    </source>
</reference>
<gene>
    <name evidence="1" type="ORF">M1B34_31215</name>
</gene>
<dbReference type="Proteomes" id="UP001155059">
    <property type="component" value="Unassembled WGS sequence"/>
</dbReference>
<protein>
    <submittedName>
        <fullName evidence="1">Lysis protein</fullName>
    </submittedName>
</protein>
<dbReference type="AlphaFoldDB" id="A0A9X2C906"/>
<proteinExistence type="predicted"/>
<accession>A0A9X2C906</accession>
<evidence type="ECO:0000313" key="1">
    <source>
        <dbReference type="EMBL" id="MCK9802012.1"/>
    </source>
</evidence>
<dbReference type="Pfam" id="PF03245">
    <property type="entry name" value="Phage_lysis"/>
    <property type="match status" value="1"/>
</dbReference>
<dbReference type="EMBL" id="JALQCW010000104">
    <property type="protein sequence ID" value="MCK9802012.1"/>
    <property type="molecule type" value="Genomic_DNA"/>
</dbReference>